<reference evidence="2 3" key="1">
    <citation type="submission" date="2016-07" db="EMBL/GenBank/DDBJ databases">
        <title>Pervasive Adenine N6-methylation of Active Genes in Fungi.</title>
        <authorList>
            <consortium name="DOE Joint Genome Institute"/>
            <person name="Mondo S.J."/>
            <person name="Dannebaum R.O."/>
            <person name="Kuo R.C."/>
            <person name="Labutti K."/>
            <person name="Haridas S."/>
            <person name="Kuo A."/>
            <person name="Salamov A."/>
            <person name="Ahrendt S.R."/>
            <person name="Lipzen A."/>
            <person name="Sullivan W."/>
            <person name="Andreopoulos W.B."/>
            <person name="Clum A."/>
            <person name="Lindquist E."/>
            <person name="Daum C."/>
            <person name="Ramamoorthy G.K."/>
            <person name="Gryganskyi A."/>
            <person name="Culley D."/>
            <person name="Magnuson J.K."/>
            <person name="James T.Y."/>
            <person name="O'Malley M.A."/>
            <person name="Stajich J.E."/>
            <person name="Spatafora J.W."/>
            <person name="Visel A."/>
            <person name="Grigoriev I.V."/>
        </authorList>
    </citation>
    <scope>NUCLEOTIDE SEQUENCE [LARGE SCALE GENOMIC DNA]</scope>
    <source>
        <strain evidence="2 3">NRRL 3116</strain>
    </source>
</reference>
<keyword evidence="3" id="KW-1185">Reference proteome</keyword>
<feature type="region of interest" description="Disordered" evidence="1">
    <location>
        <begin position="220"/>
        <end position="241"/>
    </location>
</feature>
<sequence>MSELSLLGISPDSSPVASAASDSGTESSDDEEFQREETPGYGDLGSSSVTYRTHTPFIQTQAKKLSVASKADSEDSGSKLLGKIAPHVRGGSIYSPASVEPIVEIMLQAGDAKGKRFILNTLVLTKLPAILERFVESEGPEVIRLWIKDATLAKNEPEYAELLITALRALKNLPFKRGTLKSKLREAVEDLASDDSAPREIVANASDLVRAWEGFSRGGARLSRPASGDHYETARKRTKSDRFQLSTVNQQNTNRQELFQLPKFNKAMPAPPPRISVNPDFFREIRSRQYSSSSPTSPRAAATNRDSARQPTSPVSQNIVVDRPTNKQQLQQAILSSPPANSAQSSSTSSQTTPTKILVEDRAKVDFEQPAYQHNRETDTHKKQHKTKKTVRFRDEDLVSIKLFEPVLSEDEASEEMGWNDGNNEHYSDHDNYDDEMSRSLDLGDKMSLSPTITAKTPAFIIPEYDQVDLRNDVYWRLPHPLALEVPNIPDGHENLGGKQQIRESDIQAAREARVPATIYRDIADIPSSPLEPDEEVNTASDPPRTIGQFSQAADPVSILFHTLRMVYEILASNGSRK</sequence>
<organism evidence="2 3">
    <name type="scientific">Lobosporangium transversale</name>
    <dbReference type="NCBI Taxonomy" id="64571"/>
    <lineage>
        <taxon>Eukaryota</taxon>
        <taxon>Fungi</taxon>
        <taxon>Fungi incertae sedis</taxon>
        <taxon>Mucoromycota</taxon>
        <taxon>Mortierellomycotina</taxon>
        <taxon>Mortierellomycetes</taxon>
        <taxon>Mortierellales</taxon>
        <taxon>Mortierellaceae</taxon>
        <taxon>Lobosporangium</taxon>
    </lineage>
</organism>
<feature type="compositionally biased region" description="Basic and acidic residues" evidence="1">
    <location>
        <begin position="358"/>
        <end position="367"/>
    </location>
</feature>
<dbReference type="GeneID" id="33561274"/>
<feature type="compositionally biased region" description="Low complexity" evidence="1">
    <location>
        <begin position="288"/>
        <end position="303"/>
    </location>
</feature>
<evidence type="ECO:0000313" key="3">
    <source>
        <dbReference type="Proteomes" id="UP000193648"/>
    </source>
</evidence>
<feature type="region of interest" description="Disordered" evidence="1">
    <location>
        <begin position="1"/>
        <end position="48"/>
    </location>
</feature>
<feature type="region of interest" description="Disordered" evidence="1">
    <location>
        <begin position="287"/>
        <end position="389"/>
    </location>
</feature>
<dbReference type="EMBL" id="MCFF01000003">
    <property type="protein sequence ID" value="ORZ27597.1"/>
    <property type="molecule type" value="Genomic_DNA"/>
</dbReference>
<feature type="region of interest" description="Disordered" evidence="1">
    <location>
        <begin position="527"/>
        <end position="549"/>
    </location>
</feature>
<evidence type="ECO:0000313" key="2">
    <source>
        <dbReference type="EMBL" id="ORZ27597.1"/>
    </source>
</evidence>
<accession>A0A1Y2GZ65</accession>
<feature type="compositionally biased region" description="Low complexity" evidence="1">
    <location>
        <begin position="336"/>
        <end position="355"/>
    </location>
</feature>
<dbReference type="RefSeq" id="XP_021885300.1">
    <property type="nucleotide sequence ID" value="XM_022019429.1"/>
</dbReference>
<dbReference type="Proteomes" id="UP000193648">
    <property type="component" value="Unassembled WGS sequence"/>
</dbReference>
<evidence type="ECO:0000256" key="1">
    <source>
        <dbReference type="SAM" id="MobiDB-lite"/>
    </source>
</evidence>
<protein>
    <recommendedName>
        <fullName evidence="4">TFIIS N-terminal domain-containing protein</fullName>
    </recommendedName>
</protein>
<dbReference type="Gene3D" id="1.20.930.10">
    <property type="entry name" value="Conserved domain common to transcription factors TFIIS, elongin A, CRSP70"/>
    <property type="match status" value="1"/>
</dbReference>
<feature type="compositionally biased region" description="Polar residues" evidence="1">
    <location>
        <begin position="309"/>
        <end position="319"/>
    </location>
</feature>
<dbReference type="AlphaFoldDB" id="A0A1Y2GZ65"/>
<dbReference type="InterPro" id="IPR035441">
    <property type="entry name" value="TFIIS/LEDGF_dom_sf"/>
</dbReference>
<gene>
    <name evidence="2" type="ORF">BCR41DRAFT_116778</name>
</gene>
<dbReference type="InParanoid" id="A0A1Y2GZ65"/>
<dbReference type="OrthoDB" id="6159439at2759"/>
<proteinExistence type="predicted"/>
<comment type="caution">
    <text evidence="2">The sequence shown here is derived from an EMBL/GenBank/DDBJ whole genome shotgun (WGS) entry which is preliminary data.</text>
</comment>
<feature type="compositionally biased region" description="Polar residues" evidence="1">
    <location>
        <begin position="326"/>
        <end position="335"/>
    </location>
</feature>
<name>A0A1Y2GZ65_9FUNG</name>
<evidence type="ECO:0008006" key="4">
    <source>
        <dbReference type="Google" id="ProtNLM"/>
    </source>
</evidence>
<feature type="compositionally biased region" description="Low complexity" evidence="1">
    <location>
        <begin position="10"/>
        <end position="26"/>
    </location>
</feature>